<proteinExistence type="predicted"/>
<sequence>MSYPKLPDFRNLTQQLELYAQLKSEYGAEGIAAIVSDAHKALRSSLARLKNLPIDRELAKREPNDLGRILA</sequence>
<comment type="caution">
    <text evidence="1">The sequence shown here is derived from an EMBL/GenBank/DDBJ whole genome shotgun (WGS) entry which is preliminary data.</text>
</comment>
<gene>
    <name evidence="1" type="ORF">S01H1_04941</name>
</gene>
<reference evidence="1" key="1">
    <citation type="journal article" date="2014" name="Front. Microbiol.">
        <title>High frequency of phylogenetically diverse reductive dehalogenase-homologous genes in deep subseafloor sedimentary metagenomes.</title>
        <authorList>
            <person name="Kawai M."/>
            <person name="Futagami T."/>
            <person name="Toyoda A."/>
            <person name="Takaki Y."/>
            <person name="Nishi S."/>
            <person name="Hori S."/>
            <person name="Arai W."/>
            <person name="Tsubouchi T."/>
            <person name="Morono Y."/>
            <person name="Uchiyama I."/>
            <person name="Ito T."/>
            <person name="Fujiyama A."/>
            <person name="Inagaki F."/>
            <person name="Takami H."/>
        </authorList>
    </citation>
    <scope>NUCLEOTIDE SEQUENCE</scope>
    <source>
        <strain evidence="1">Expedition CK06-06</strain>
    </source>
</reference>
<dbReference type="EMBL" id="BARS01002580">
    <property type="protein sequence ID" value="GAF69631.1"/>
    <property type="molecule type" value="Genomic_DNA"/>
</dbReference>
<accession>X0S325</accession>
<protein>
    <submittedName>
        <fullName evidence="1">Uncharacterized protein</fullName>
    </submittedName>
</protein>
<name>X0S325_9ZZZZ</name>
<organism evidence="1">
    <name type="scientific">marine sediment metagenome</name>
    <dbReference type="NCBI Taxonomy" id="412755"/>
    <lineage>
        <taxon>unclassified sequences</taxon>
        <taxon>metagenomes</taxon>
        <taxon>ecological metagenomes</taxon>
    </lineage>
</organism>
<feature type="non-terminal residue" evidence="1">
    <location>
        <position position="71"/>
    </location>
</feature>
<evidence type="ECO:0000313" key="1">
    <source>
        <dbReference type="EMBL" id="GAF69631.1"/>
    </source>
</evidence>
<dbReference type="AlphaFoldDB" id="X0S325"/>